<dbReference type="Proteomes" id="UP001151760">
    <property type="component" value="Unassembled WGS sequence"/>
</dbReference>
<feature type="compositionally biased region" description="Polar residues" evidence="2">
    <location>
        <begin position="16"/>
        <end position="29"/>
    </location>
</feature>
<keyword evidence="4" id="KW-1185">Reference proteome</keyword>
<reference evidence="3" key="2">
    <citation type="submission" date="2022-01" db="EMBL/GenBank/DDBJ databases">
        <authorList>
            <person name="Yamashiro T."/>
            <person name="Shiraishi A."/>
            <person name="Satake H."/>
            <person name="Nakayama K."/>
        </authorList>
    </citation>
    <scope>NUCLEOTIDE SEQUENCE</scope>
</reference>
<feature type="compositionally biased region" description="Basic and acidic residues" evidence="2">
    <location>
        <begin position="1"/>
        <end position="15"/>
    </location>
</feature>
<accession>A0ABQ5IE75</accession>
<evidence type="ECO:0000313" key="3">
    <source>
        <dbReference type="EMBL" id="GJT98447.1"/>
    </source>
</evidence>
<name>A0ABQ5IE75_9ASTR</name>
<evidence type="ECO:0000313" key="4">
    <source>
        <dbReference type="Proteomes" id="UP001151760"/>
    </source>
</evidence>
<feature type="coiled-coil region" evidence="1">
    <location>
        <begin position="68"/>
        <end position="129"/>
    </location>
</feature>
<protein>
    <submittedName>
        <fullName evidence="3">Uncharacterized protein</fullName>
    </submittedName>
</protein>
<gene>
    <name evidence="3" type="ORF">Tco_1093965</name>
</gene>
<feature type="region of interest" description="Disordered" evidence="2">
    <location>
        <begin position="1"/>
        <end position="58"/>
    </location>
</feature>
<keyword evidence="1" id="KW-0175">Coiled coil</keyword>
<evidence type="ECO:0000256" key="1">
    <source>
        <dbReference type="SAM" id="Coils"/>
    </source>
</evidence>
<evidence type="ECO:0000256" key="2">
    <source>
        <dbReference type="SAM" id="MobiDB-lite"/>
    </source>
</evidence>
<organism evidence="3 4">
    <name type="scientific">Tanacetum coccineum</name>
    <dbReference type="NCBI Taxonomy" id="301880"/>
    <lineage>
        <taxon>Eukaryota</taxon>
        <taxon>Viridiplantae</taxon>
        <taxon>Streptophyta</taxon>
        <taxon>Embryophyta</taxon>
        <taxon>Tracheophyta</taxon>
        <taxon>Spermatophyta</taxon>
        <taxon>Magnoliopsida</taxon>
        <taxon>eudicotyledons</taxon>
        <taxon>Gunneridae</taxon>
        <taxon>Pentapetalae</taxon>
        <taxon>asterids</taxon>
        <taxon>campanulids</taxon>
        <taxon>Asterales</taxon>
        <taxon>Asteraceae</taxon>
        <taxon>Asteroideae</taxon>
        <taxon>Anthemideae</taxon>
        <taxon>Anthemidinae</taxon>
        <taxon>Tanacetum</taxon>
    </lineage>
</organism>
<reference evidence="3" key="1">
    <citation type="journal article" date="2022" name="Int. J. Mol. Sci.">
        <title>Draft Genome of Tanacetum Coccineum: Genomic Comparison of Closely Related Tanacetum-Family Plants.</title>
        <authorList>
            <person name="Yamashiro T."/>
            <person name="Shiraishi A."/>
            <person name="Nakayama K."/>
            <person name="Satake H."/>
        </authorList>
    </citation>
    <scope>NUCLEOTIDE SEQUENCE</scope>
</reference>
<proteinExistence type="predicted"/>
<feature type="compositionally biased region" description="Low complexity" evidence="2">
    <location>
        <begin position="47"/>
        <end position="58"/>
    </location>
</feature>
<sequence>MTKTHGEDVESHPHNQETWNKATPVNRGNTHGAGKSSDPIFALTRIPSTPSTATSYPPNAVEVLQKSFEELKEARARDKELFEEAKEENRKQYEEKLKSHALTMKEEMLKEARARDKELFEEAKEDNRKQYEEKLKSHALTMKEEIVKEANAKIAEMFAQYTQQLHIPPP</sequence>
<dbReference type="EMBL" id="BQNB010020675">
    <property type="protein sequence ID" value="GJT98447.1"/>
    <property type="molecule type" value="Genomic_DNA"/>
</dbReference>
<comment type="caution">
    <text evidence="3">The sequence shown here is derived from an EMBL/GenBank/DDBJ whole genome shotgun (WGS) entry which is preliminary data.</text>
</comment>